<evidence type="ECO:0000256" key="1">
    <source>
        <dbReference type="SAM" id="SignalP"/>
    </source>
</evidence>
<gene>
    <name evidence="2" type="ORF">SAMN05444169_4224</name>
</gene>
<evidence type="ECO:0000313" key="2">
    <source>
        <dbReference type="EMBL" id="SHG80474.1"/>
    </source>
</evidence>
<organism evidence="2 3">
    <name type="scientific">Bradyrhizobium erythrophlei</name>
    <dbReference type="NCBI Taxonomy" id="1437360"/>
    <lineage>
        <taxon>Bacteria</taxon>
        <taxon>Pseudomonadati</taxon>
        <taxon>Pseudomonadota</taxon>
        <taxon>Alphaproteobacteria</taxon>
        <taxon>Hyphomicrobiales</taxon>
        <taxon>Nitrobacteraceae</taxon>
        <taxon>Bradyrhizobium</taxon>
    </lineage>
</organism>
<proteinExistence type="predicted"/>
<evidence type="ECO:0008006" key="4">
    <source>
        <dbReference type="Google" id="ProtNLM"/>
    </source>
</evidence>
<dbReference type="Proteomes" id="UP000190675">
    <property type="component" value="Chromosome I"/>
</dbReference>
<feature type="chain" id="PRO_5009912418" description="Periplasmic chaperone for outer membrane proteins Skp" evidence="1">
    <location>
        <begin position="27"/>
        <end position="214"/>
    </location>
</feature>
<protein>
    <recommendedName>
        <fullName evidence="4">Periplasmic chaperone for outer membrane proteins Skp</fullName>
    </recommendedName>
</protein>
<dbReference type="AlphaFoldDB" id="A0A1M5MSY5"/>
<sequence>MTRSAREFACCVAMILAVSSTRPAFALDPRYPDWPCQQLKVPEISIASVWTGPPIEATDKEKPLDPKEAELVARLAARRTAIEDARKLIAEFVVGTNEEKQEKAKRLFAALYATLNAQREEVMNGIERFSRKQKAMADEIREQARKIREMQDASSADPAKSSELASQLSWQTRIFDDRRKSTAYVCDVPVLIEKRLFDLASAIQGDLGADQPAK</sequence>
<accession>A0A1M5MSY5</accession>
<dbReference type="RefSeq" id="WP_244567972.1">
    <property type="nucleotide sequence ID" value="NZ_LT670818.1"/>
</dbReference>
<name>A0A1M5MSY5_9BRAD</name>
<reference evidence="2 3" key="1">
    <citation type="submission" date="2016-11" db="EMBL/GenBank/DDBJ databases">
        <authorList>
            <person name="Jaros S."/>
            <person name="Januszkiewicz K."/>
            <person name="Wedrychowicz H."/>
        </authorList>
    </citation>
    <scope>NUCLEOTIDE SEQUENCE [LARGE SCALE GENOMIC DNA]</scope>
    <source>
        <strain evidence="2 3">GAS242</strain>
    </source>
</reference>
<keyword evidence="1" id="KW-0732">Signal</keyword>
<feature type="signal peptide" evidence="1">
    <location>
        <begin position="1"/>
        <end position="26"/>
    </location>
</feature>
<dbReference type="EMBL" id="LT670818">
    <property type="protein sequence ID" value="SHG80474.1"/>
    <property type="molecule type" value="Genomic_DNA"/>
</dbReference>
<evidence type="ECO:0000313" key="3">
    <source>
        <dbReference type="Proteomes" id="UP000190675"/>
    </source>
</evidence>